<gene>
    <name evidence="1" type="ORF">2_77</name>
</gene>
<proteinExistence type="predicted"/>
<organism evidence="1">
    <name type="scientific">Mimiviridae sp. ChoanoV1</name>
    <dbReference type="NCBI Taxonomy" id="2596887"/>
    <lineage>
        <taxon>Viruses</taxon>
        <taxon>Varidnaviria</taxon>
        <taxon>Bamfordvirae</taxon>
        <taxon>Nucleocytoviricota</taxon>
        <taxon>Megaviricetes</taxon>
        <taxon>Imitervirales</taxon>
        <taxon>Schizomimiviridae</taxon>
    </lineage>
</organism>
<evidence type="ECO:0000313" key="1">
    <source>
        <dbReference type="EMBL" id="QDY52005.1"/>
    </source>
</evidence>
<name>A0A5B8IHL3_9VIRU</name>
<reference evidence="1" key="1">
    <citation type="submission" date="2018-11" db="EMBL/GenBank/DDBJ databases">
        <title>A distinct lineage of giant viruses engineers rhodopsin photosystems in predatory marine eukaryotes.</title>
        <authorList>
            <person name="Needham D.M."/>
            <person name="Yoshizawa S."/>
            <person name="Hosaka T."/>
            <person name="Poirier C."/>
            <person name="Choi C.-J."/>
            <person name="Hehenberger E."/>
            <person name="Irwin N.A.T."/>
            <person name="Wilken S."/>
            <person name="Yung C.-M."/>
            <person name="Bachy C."/>
            <person name="Kurihara R."/>
            <person name="Nakajima Y."/>
            <person name="Kojima K."/>
            <person name="Kimura-Someya T."/>
            <person name="Leonard G."/>
            <person name="Malmstrom R.R."/>
            <person name="Mende D."/>
            <person name="Olson D.K."/>
            <person name="Sudo Y."/>
            <person name="Sudek S."/>
            <person name="Richards T.A."/>
            <person name="DeLong E.F."/>
            <person name="Keeling P.J."/>
            <person name="Santoro A.E."/>
            <person name="Shirouzu M."/>
            <person name="Iwasaki W."/>
            <person name="Worden A.Z."/>
        </authorList>
    </citation>
    <scope>NUCLEOTIDE SEQUENCE</scope>
</reference>
<accession>A0A5B8IHL3</accession>
<dbReference type="EMBL" id="MK250086">
    <property type="protein sequence ID" value="QDY52005.1"/>
    <property type="molecule type" value="Genomic_DNA"/>
</dbReference>
<sequence length="34" mass="3849">MNNKMLCRYNVPSKGEKTAWVKVKSILGGKKLLI</sequence>
<protein>
    <submittedName>
        <fullName evidence="1">Uncharacterized protein</fullName>
    </submittedName>
</protein>